<proteinExistence type="predicted"/>
<gene>
    <name evidence="2" type="ORF">FB566_1626</name>
</gene>
<dbReference type="InParanoid" id="A0A543AU79"/>
<dbReference type="EMBL" id="VFOW01000001">
    <property type="protein sequence ID" value="TQL76106.1"/>
    <property type="molecule type" value="Genomic_DNA"/>
</dbReference>
<name>A0A543AU79_9ACTN</name>
<dbReference type="OrthoDB" id="3207839at2"/>
<comment type="caution">
    <text evidence="2">The sequence shown here is derived from an EMBL/GenBank/DDBJ whole genome shotgun (WGS) entry which is preliminary data.</text>
</comment>
<evidence type="ECO:0000313" key="2">
    <source>
        <dbReference type="EMBL" id="TQL76106.1"/>
    </source>
</evidence>
<dbReference type="RefSeq" id="WP_142037004.1">
    <property type="nucleotide sequence ID" value="NZ_JBHTGS010000001.1"/>
</dbReference>
<protein>
    <submittedName>
        <fullName evidence="2">Uncharacterized protein</fullName>
    </submittedName>
</protein>
<keyword evidence="3" id="KW-1185">Reference proteome</keyword>
<reference evidence="2 3" key="1">
    <citation type="submission" date="2019-06" db="EMBL/GenBank/DDBJ databases">
        <title>Sequencing the genomes of 1000 actinobacteria strains.</title>
        <authorList>
            <person name="Klenk H.-P."/>
        </authorList>
    </citation>
    <scope>NUCLEOTIDE SEQUENCE [LARGE SCALE GENOMIC DNA]</scope>
    <source>
        <strain evidence="2 3">DSM 45928</strain>
    </source>
</reference>
<feature type="region of interest" description="Disordered" evidence="1">
    <location>
        <begin position="252"/>
        <end position="279"/>
    </location>
</feature>
<evidence type="ECO:0000256" key="1">
    <source>
        <dbReference type="SAM" id="MobiDB-lite"/>
    </source>
</evidence>
<sequence>MVTTEHEVLIDLARQAKPLVPELIHQIGGLDLPSYVEVRDESEDCGESIPIERRADAVQTLRDRRGRPVLSIVFEVQRSYKDEKWASWLSYTVTAINQYDCPTVLVVLCPKETEARGCRRTHDFGFGTIQLCPIVISYADIPVIDDAAEAARHLGLAMLSALAHGDRAGGMVLGALSVAFNTLAVDTATTYSDLMFTALKECLVDSRHSFSTWSRCTLVLDAGRRGGCMARRRRGQYGLCTGADDNAARRRIRRPGRNSPRPEARPSLVARLGGIGGTS</sequence>
<evidence type="ECO:0000313" key="3">
    <source>
        <dbReference type="Proteomes" id="UP000317043"/>
    </source>
</evidence>
<organism evidence="2 3">
    <name type="scientific">Stackebrandtia endophytica</name>
    <dbReference type="NCBI Taxonomy" id="1496996"/>
    <lineage>
        <taxon>Bacteria</taxon>
        <taxon>Bacillati</taxon>
        <taxon>Actinomycetota</taxon>
        <taxon>Actinomycetes</taxon>
        <taxon>Glycomycetales</taxon>
        <taxon>Glycomycetaceae</taxon>
        <taxon>Stackebrandtia</taxon>
    </lineage>
</organism>
<dbReference type="AlphaFoldDB" id="A0A543AU79"/>
<accession>A0A543AU79</accession>
<dbReference type="Proteomes" id="UP000317043">
    <property type="component" value="Unassembled WGS sequence"/>
</dbReference>